<evidence type="ECO:0000256" key="7">
    <source>
        <dbReference type="ARBA" id="ARBA00023136"/>
    </source>
</evidence>
<evidence type="ECO:0000256" key="1">
    <source>
        <dbReference type="ARBA" id="ARBA00004477"/>
    </source>
</evidence>
<evidence type="ECO:0000256" key="5">
    <source>
        <dbReference type="ARBA" id="ARBA00022824"/>
    </source>
</evidence>
<keyword evidence="7 9" id="KW-0472">Membrane</keyword>
<dbReference type="GO" id="GO:0005787">
    <property type="term" value="C:signal peptidase complex"/>
    <property type="evidence" value="ECO:0007669"/>
    <property type="project" value="UniProtKB-UniRule"/>
</dbReference>
<dbReference type="PANTHER" id="PTHR13085:SF0">
    <property type="entry name" value="SIGNAL PEPTIDASE COMPLEX SUBUNIT 2"/>
    <property type="match status" value="1"/>
</dbReference>
<dbReference type="GO" id="GO:0008233">
    <property type="term" value="F:peptidase activity"/>
    <property type="evidence" value="ECO:0007669"/>
    <property type="project" value="UniProtKB-UniRule"/>
</dbReference>
<accession>M8BS48</accession>
<evidence type="ECO:0000313" key="10">
    <source>
        <dbReference type="EnsemblPlants" id="EMT09644"/>
    </source>
</evidence>
<protein>
    <recommendedName>
        <fullName evidence="3 9">Signal peptidase complex subunit 2</fullName>
    </recommendedName>
</protein>
<comment type="subcellular location">
    <subcellularLocation>
        <location evidence="1 9">Endoplasmic reticulum membrane</location>
        <topology evidence="1 9">Multi-pass membrane protein</topology>
    </subcellularLocation>
</comment>
<dbReference type="PANTHER" id="PTHR13085">
    <property type="entry name" value="MICROSOMAL SIGNAL PEPTIDASE 25 KDA SUBUNIT"/>
    <property type="match status" value="1"/>
</dbReference>
<keyword evidence="5 9" id="KW-0256">Endoplasmic reticulum</keyword>
<dbReference type="EnsemblPlants" id="EMT09644">
    <property type="protein sequence ID" value="EMT09644"/>
    <property type="gene ID" value="F775_24907"/>
</dbReference>
<evidence type="ECO:0000256" key="4">
    <source>
        <dbReference type="ARBA" id="ARBA00022692"/>
    </source>
</evidence>
<proteinExistence type="inferred from homology"/>
<dbReference type="AlphaFoldDB" id="M8BS48"/>
<evidence type="ECO:0000256" key="6">
    <source>
        <dbReference type="ARBA" id="ARBA00022989"/>
    </source>
</evidence>
<evidence type="ECO:0000256" key="3">
    <source>
        <dbReference type="ARBA" id="ARBA00017057"/>
    </source>
</evidence>
<evidence type="ECO:0000256" key="9">
    <source>
        <dbReference type="RuleBase" id="RU368033"/>
    </source>
</evidence>
<dbReference type="GO" id="GO:0045047">
    <property type="term" value="P:protein targeting to ER"/>
    <property type="evidence" value="ECO:0007669"/>
    <property type="project" value="TreeGrafter"/>
</dbReference>
<keyword evidence="6 9" id="KW-1133">Transmembrane helix</keyword>
<sequence>MTASFASWSSISASWRPLVVGQSMSPISSNLLHAFRPPLQERAPHYLACFERHGLTRGLLELPASASWQACDGDPQQPPRPLCPQPLLNMDMLEIGMPARKTVTEVGDLTPESNYQQNKHATDKRVPVQSAPTRHRHIPHILTGPRLRIPLIRIDPHRPISSPSTTEQMASDGAVATPAKVTPKKANLLDPHSIKHLLDETVAEVVKGKGYVENTRLGNWKLLIGTAVIAIALLAQFYPKKFPQNREFLLGCIALYPLHYTKEKDAIIFTHPPAGSFNNTGLVISSKLPRFSDMYNLSIASADPESISAHKPVHFTKSVTKWFTKEGVLVEGLFWKDVERLIDDYNNERKSK</sequence>
<comment type="similarity">
    <text evidence="2 9">Belongs to the SPCS2 family.</text>
</comment>
<keyword evidence="4 9" id="KW-0812">Transmembrane</keyword>
<comment type="caution">
    <text evidence="9">Lacks conserved residue(s) required for the propagation of feature annotation.</text>
</comment>
<reference evidence="10" key="1">
    <citation type="submission" date="2015-06" db="UniProtKB">
        <authorList>
            <consortium name="EnsemblPlants"/>
        </authorList>
    </citation>
    <scope>IDENTIFICATION</scope>
</reference>
<dbReference type="InterPro" id="IPR009582">
    <property type="entry name" value="Spc2/SPCS2"/>
</dbReference>
<feature type="transmembrane region" description="Helical" evidence="9">
    <location>
        <begin position="220"/>
        <end position="238"/>
    </location>
</feature>
<organism evidence="10">
    <name type="scientific">Aegilops tauschii</name>
    <name type="common">Tausch's goatgrass</name>
    <name type="synonym">Aegilops squarrosa</name>
    <dbReference type="NCBI Taxonomy" id="37682"/>
    <lineage>
        <taxon>Eukaryota</taxon>
        <taxon>Viridiplantae</taxon>
        <taxon>Streptophyta</taxon>
        <taxon>Embryophyta</taxon>
        <taxon>Tracheophyta</taxon>
        <taxon>Spermatophyta</taxon>
        <taxon>Magnoliopsida</taxon>
        <taxon>Liliopsida</taxon>
        <taxon>Poales</taxon>
        <taxon>Poaceae</taxon>
        <taxon>BOP clade</taxon>
        <taxon>Pooideae</taxon>
        <taxon>Triticodae</taxon>
        <taxon>Triticeae</taxon>
        <taxon>Triticinae</taxon>
        <taxon>Aegilops</taxon>
    </lineage>
</organism>
<comment type="function">
    <text evidence="8 9">Component of the signal peptidase complex (SPC) which catalyzes the cleavage of N-terminal signal sequences from nascent proteins as they are translocated into the lumen of the endoplasmic reticulum. Enhances the enzymatic activity of SPC and facilitates the interactions between different components of the translocation site.</text>
</comment>
<dbReference type="Pfam" id="PF06703">
    <property type="entry name" value="SPC25"/>
    <property type="match status" value="1"/>
</dbReference>
<name>M8BS48_AEGTA</name>
<evidence type="ECO:0000256" key="8">
    <source>
        <dbReference type="ARBA" id="ARBA00045608"/>
    </source>
</evidence>
<evidence type="ECO:0000256" key="2">
    <source>
        <dbReference type="ARBA" id="ARBA00007324"/>
    </source>
</evidence>
<dbReference type="GO" id="GO:0006465">
    <property type="term" value="P:signal peptide processing"/>
    <property type="evidence" value="ECO:0007669"/>
    <property type="project" value="UniProtKB-UniRule"/>
</dbReference>